<comment type="caution">
    <text evidence="1">The sequence shown here is derived from an EMBL/GenBank/DDBJ whole genome shotgun (WGS) entry which is preliminary data.</text>
</comment>
<evidence type="ECO:0000313" key="1">
    <source>
        <dbReference type="EMBL" id="MBB5059907.1"/>
    </source>
</evidence>
<dbReference type="EMBL" id="JACHIP010000008">
    <property type="protein sequence ID" value="MBB5059907.1"/>
    <property type="molecule type" value="Genomic_DNA"/>
</dbReference>
<protein>
    <submittedName>
        <fullName evidence="1">Uncharacterized protein</fullName>
    </submittedName>
</protein>
<keyword evidence="2" id="KW-1185">Reference proteome</keyword>
<organism evidence="1 2">
    <name type="scientific">Granulicella aggregans</name>
    <dbReference type="NCBI Taxonomy" id="474949"/>
    <lineage>
        <taxon>Bacteria</taxon>
        <taxon>Pseudomonadati</taxon>
        <taxon>Acidobacteriota</taxon>
        <taxon>Terriglobia</taxon>
        <taxon>Terriglobales</taxon>
        <taxon>Acidobacteriaceae</taxon>
        <taxon>Granulicella</taxon>
    </lineage>
</organism>
<dbReference type="Proteomes" id="UP000540989">
    <property type="component" value="Unassembled WGS sequence"/>
</dbReference>
<proteinExistence type="predicted"/>
<dbReference type="AlphaFoldDB" id="A0A7W7ZHF6"/>
<evidence type="ECO:0000313" key="2">
    <source>
        <dbReference type="Proteomes" id="UP000540989"/>
    </source>
</evidence>
<dbReference type="RefSeq" id="WP_184221866.1">
    <property type="nucleotide sequence ID" value="NZ_JACHIP010000008.1"/>
</dbReference>
<gene>
    <name evidence="1" type="ORF">HDF16_004641</name>
</gene>
<sequence>MAEPLGNELLCATPGFRPTPGILFTAHQIGKRTTHTRSSLRTLALAAFGQRHSSRLPGAQTLFPAMP</sequence>
<reference evidence="1 2" key="1">
    <citation type="submission" date="2020-08" db="EMBL/GenBank/DDBJ databases">
        <title>Genomic Encyclopedia of Type Strains, Phase IV (KMG-V): Genome sequencing to study the core and pangenomes of soil and plant-associated prokaryotes.</title>
        <authorList>
            <person name="Whitman W."/>
        </authorList>
    </citation>
    <scope>NUCLEOTIDE SEQUENCE [LARGE SCALE GENOMIC DNA]</scope>
    <source>
        <strain evidence="1 2">M8UP14</strain>
    </source>
</reference>
<accession>A0A7W7ZHF6</accession>
<name>A0A7W7ZHF6_9BACT</name>